<protein>
    <submittedName>
        <fullName evidence="1">Uncharacterized protein</fullName>
    </submittedName>
</protein>
<name>A0A8S2SJ76_9BILA</name>
<dbReference type="EMBL" id="CAJOBI010023273">
    <property type="protein sequence ID" value="CAF4229567.1"/>
    <property type="molecule type" value="Genomic_DNA"/>
</dbReference>
<feature type="non-terminal residue" evidence="1">
    <location>
        <position position="20"/>
    </location>
</feature>
<proteinExistence type="predicted"/>
<evidence type="ECO:0000313" key="2">
    <source>
        <dbReference type="Proteomes" id="UP000676336"/>
    </source>
</evidence>
<dbReference type="Proteomes" id="UP000676336">
    <property type="component" value="Unassembled WGS sequence"/>
</dbReference>
<gene>
    <name evidence="1" type="ORF">SMN809_LOCUS23078</name>
</gene>
<accession>A0A8S2SJ76</accession>
<comment type="caution">
    <text evidence="1">The sequence shown here is derived from an EMBL/GenBank/DDBJ whole genome shotgun (WGS) entry which is preliminary data.</text>
</comment>
<dbReference type="AlphaFoldDB" id="A0A8S2SJ76"/>
<sequence length="20" mass="2292">MWLWLMDTMEECSNMGAGEG</sequence>
<evidence type="ECO:0000313" key="1">
    <source>
        <dbReference type="EMBL" id="CAF4229567.1"/>
    </source>
</evidence>
<organism evidence="1 2">
    <name type="scientific">Rotaria magnacalcarata</name>
    <dbReference type="NCBI Taxonomy" id="392030"/>
    <lineage>
        <taxon>Eukaryota</taxon>
        <taxon>Metazoa</taxon>
        <taxon>Spiralia</taxon>
        <taxon>Gnathifera</taxon>
        <taxon>Rotifera</taxon>
        <taxon>Eurotatoria</taxon>
        <taxon>Bdelloidea</taxon>
        <taxon>Philodinida</taxon>
        <taxon>Philodinidae</taxon>
        <taxon>Rotaria</taxon>
    </lineage>
</organism>
<reference evidence="1" key="1">
    <citation type="submission" date="2021-02" db="EMBL/GenBank/DDBJ databases">
        <authorList>
            <person name="Nowell W R."/>
        </authorList>
    </citation>
    <scope>NUCLEOTIDE SEQUENCE</scope>
</reference>